<protein>
    <submittedName>
        <fullName evidence="1">Uncharacterized protein</fullName>
    </submittedName>
</protein>
<keyword evidence="2" id="KW-1185">Reference proteome</keyword>
<sequence length="115" mass="12772">MEKYLAGLNPSCDKCRQDNTATRKQKKASDLNKEYSTWANLYSMRALTAVLSEFANVQVKIQLATWSKFPFFGGVCTAVQLSTKKTCAHSILRNVLGQAIGDLHFHSGMSQQVVV</sequence>
<proteinExistence type="predicted"/>
<evidence type="ECO:0000313" key="2">
    <source>
        <dbReference type="Proteomes" id="UP000324222"/>
    </source>
</evidence>
<dbReference type="AlphaFoldDB" id="A0A5B7D4R6"/>
<evidence type="ECO:0000313" key="1">
    <source>
        <dbReference type="EMBL" id="MPC16441.1"/>
    </source>
</evidence>
<reference evidence="1 2" key="1">
    <citation type="submission" date="2019-05" db="EMBL/GenBank/DDBJ databases">
        <title>Another draft genome of Portunus trituberculatus and its Hox gene families provides insights of decapod evolution.</title>
        <authorList>
            <person name="Jeong J.-H."/>
            <person name="Song I."/>
            <person name="Kim S."/>
            <person name="Choi T."/>
            <person name="Kim D."/>
            <person name="Ryu S."/>
            <person name="Kim W."/>
        </authorList>
    </citation>
    <scope>NUCLEOTIDE SEQUENCE [LARGE SCALE GENOMIC DNA]</scope>
    <source>
        <tissue evidence="1">Muscle</tissue>
    </source>
</reference>
<accession>A0A5B7D4R6</accession>
<dbReference type="EMBL" id="VSRR010000506">
    <property type="protein sequence ID" value="MPC16441.1"/>
    <property type="molecule type" value="Genomic_DNA"/>
</dbReference>
<dbReference type="Proteomes" id="UP000324222">
    <property type="component" value="Unassembled WGS sequence"/>
</dbReference>
<gene>
    <name evidence="1" type="ORF">E2C01_009265</name>
</gene>
<organism evidence="1 2">
    <name type="scientific">Portunus trituberculatus</name>
    <name type="common">Swimming crab</name>
    <name type="synonym">Neptunus trituberculatus</name>
    <dbReference type="NCBI Taxonomy" id="210409"/>
    <lineage>
        <taxon>Eukaryota</taxon>
        <taxon>Metazoa</taxon>
        <taxon>Ecdysozoa</taxon>
        <taxon>Arthropoda</taxon>
        <taxon>Crustacea</taxon>
        <taxon>Multicrustacea</taxon>
        <taxon>Malacostraca</taxon>
        <taxon>Eumalacostraca</taxon>
        <taxon>Eucarida</taxon>
        <taxon>Decapoda</taxon>
        <taxon>Pleocyemata</taxon>
        <taxon>Brachyura</taxon>
        <taxon>Eubrachyura</taxon>
        <taxon>Portunoidea</taxon>
        <taxon>Portunidae</taxon>
        <taxon>Portuninae</taxon>
        <taxon>Portunus</taxon>
    </lineage>
</organism>
<comment type="caution">
    <text evidence="1">The sequence shown here is derived from an EMBL/GenBank/DDBJ whole genome shotgun (WGS) entry which is preliminary data.</text>
</comment>
<name>A0A5B7D4R6_PORTR</name>